<feature type="region of interest" description="Disordered" evidence="1">
    <location>
        <begin position="453"/>
        <end position="479"/>
    </location>
</feature>
<dbReference type="Proteomes" id="UP000266723">
    <property type="component" value="Unassembled WGS sequence"/>
</dbReference>
<dbReference type="Pfam" id="PF03078">
    <property type="entry name" value="ATHILA"/>
    <property type="match status" value="1"/>
</dbReference>
<evidence type="ECO:0000256" key="1">
    <source>
        <dbReference type="SAM" id="MobiDB-lite"/>
    </source>
</evidence>
<organism evidence="3 4">
    <name type="scientific">Brassica cretica</name>
    <name type="common">Mustard</name>
    <dbReference type="NCBI Taxonomy" id="69181"/>
    <lineage>
        <taxon>Eukaryota</taxon>
        <taxon>Viridiplantae</taxon>
        <taxon>Streptophyta</taxon>
        <taxon>Embryophyta</taxon>
        <taxon>Tracheophyta</taxon>
        <taxon>Spermatophyta</taxon>
        <taxon>Magnoliopsida</taxon>
        <taxon>eudicotyledons</taxon>
        <taxon>Gunneridae</taxon>
        <taxon>Pentapetalae</taxon>
        <taxon>rosids</taxon>
        <taxon>malvids</taxon>
        <taxon>Brassicales</taxon>
        <taxon>Brassicaceae</taxon>
        <taxon>Brassiceae</taxon>
        <taxon>Brassica</taxon>
    </lineage>
</organism>
<feature type="compositionally biased region" description="Basic and acidic residues" evidence="1">
    <location>
        <begin position="28"/>
        <end position="49"/>
    </location>
</feature>
<sequence>MTRAKARGVARVSPTRVDGSKPAQVQMGRKDQHKIETEKQELAKQETARHGKPLTFKSTTGGTSRKQALAAKKRDGKRVITAEGVDASGRMLAPPKRSKEPKGKEVALPQVEENEDITEEDQAPLKKAKVFKGKKVDTERDRTKTPTEDELYGHLKNGVLWPPTRFADIKIMEELEIGDDIKQMLEHMNMQSLFTMAYPPYEDESCQFLASLEATFHTTKHVRQGWGKIKFKIHGKVYYVTFKEIGQALGLKDLEESSIPIPYDSTKEENTAKIVWKVLAGKSRKASRDKNAFIRHPSVCYLHRLIVTIFPRKEPVTVNDEELQLLHQTVQHYAHPSQLPLVSTDFYKNFGMVGFFVKRLIHYKEYWSVLWSDWRQHGFTHPRRQVERTQHELQRGSNDAGSITRAHEEAVSSTIQRGLDHAYGLPARTRMELHDVLTRVELTWVPLPASRREGTDRVTRDGATRERLPTRMTEKPRRRSDAGWLTRVVPVHFYQSRNLSLVGF</sequence>
<accession>A0ABQ7D764</accession>
<feature type="domain" description="Arabidopsis retrotransposon Orf1 C-terminal" evidence="2">
    <location>
        <begin position="112"/>
        <end position="333"/>
    </location>
</feature>
<feature type="region of interest" description="Disordered" evidence="1">
    <location>
        <begin position="384"/>
        <end position="404"/>
    </location>
</feature>
<gene>
    <name evidence="3" type="ORF">DY000_02012575</name>
</gene>
<comment type="caution">
    <text evidence="3">The sequence shown here is derived from an EMBL/GenBank/DDBJ whole genome shotgun (WGS) entry which is preliminary data.</text>
</comment>
<evidence type="ECO:0000313" key="4">
    <source>
        <dbReference type="Proteomes" id="UP000266723"/>
    </source>
</evidence>
<keyword evidence="4" id="KW-1185">Reference proteome</keyword>
<evidence type="ECO:0000313" key="3">
    <source>
        <dbReference type="EMBL" id="KAF3568271.1"/>
    </source>
</evidence>
<feature type="compositionally biased region" description="Polar residues" evidence="1">
    <location>
        <begin position="56"/>
        <end position="66"/>
    </location>
</feature>
<feature type="compositionally biased region" description="Basic and acidic residues" evidence="1">
    <location>
        <begin position="384"/>
        <end position="394"/>
    </location>
</feature>
<reference evidence="3 4" key="1">
    <citation type="journal article" date="2020" name="BMC Genomics">
        <title>Intraspecific diversification of the crop wild relative Brassica cretica Lam. using demographic model selection.</title>
        <authorList>
            <person name="Kioukis A."/>
            <person name="Michalopoulou V.A."/>
            <person name="Briers L."/>
            <person name="Pirintsos S."/>
            <person name="Studholme D.J."/>
            <person name="Pavlidis P."/>
            <person name="Sarris P.F."/>
        </authorList>
    </citation>
    <scope>NUCLEOTIDE SEQUENCE [LARGE SCALE GENOMIC DNA]</scope>
    <source>
        <strain evidence="4">cv. PFS-1207/04</strain>
    </source>
</reference>
<feature type="region of interest" description="Disordered" evidence="1">
    <location>
        <begin position="1"/>
        <end position="85"/>
    </location>
</feature>
<proteinExistence type="predicted"/>
<protein>
    <recommendedName>
        <fullName evidence="2">Arabidopsis retrotransposon Orf1 C-terminal domain-containing protein</fullName>
    </recommendedName>
</protein>
<name>A0ABQ7D764_BRACR</name>
<dbReference type="EMBL" id="QGKV02000759">
    <property type="protein sequence ID" value="KAF3568271.1"/>
    <property type="molecule type" value="Genomic_DNA"/>
</dbReference>
<dbReference type="InterPro" id="IPR004312">
    <property type="entry name" value="ATHILA_Orf1_C"/>
</dbReference>
<evidence type="ECO:0000259" key="2">
    <source>
        <dbReference type="Pfam" id="PF03078"/>
    </source>
</evidence>